<dbReference type="PANTHER" id="PTHR22845">
    <property type="entry name" value="APOPTOTIC PROTEASE-ACTIVATING FACTOR 1"/>
    <property type="match status" value="1"/>
</dbReference>
<gene>
    <name evidence="2" type="ORF">OHT53_00330</name>
</gene>
<dbReference type="RefSeq" id="WP_328733559.1">
    <property type="nucleotide sequence ID" value="NZ_CP108038.1"/>
</dbReference>
<sequence>MDAVTVIASLAGRLAGQMLLSKLKTWRRPEVVELRKIIESVLHEVLTEHLIGEGADLQGRADLIDRAQHVESALSPLLARTDVAERLLDAALAGTAPAFDDLDGLLRDQRTDRRSLGFDLDDFLSDVAARLRTKVLAAVKRSSSALFHHVVIGTLDSRLPTVPAETRVTGLALPPPQHFVGREADADHLRARLIPPSDDDTLRLQVVTAVQGLPGVGKSTMAAFLAHDGEIGRAFPHGILWANLGPGAKEQTRVELARWVRALDQEPDPSWPVAHLSSRLAAVLRHRRMLLIVDDVFAADEAAPFLVGGQHCAHVVTTRQPTVARGVASGQHQVYPLKVLTPQSSFALVELLAPEVTASHPEEVRALVKRLDGLPLVLQVAANLLVGYMGAGLSVQSLADALGRDAQLLAQAPPPTLAGLVNETSPTVAAVFSRSVSVLDAVSQLRFAYLGSFGGEPRIFTLDQAAAEWAAIPATDADAAMPQPEDTVRELVTRGLLETVGPETYRLHAVLALYAHWLLGNL</sequence>
<dbReference type="PRINTS" id="PR00364">
    <property type="entry name" value="DISEASERSIST"/>
</dbReference>
<protein>
    <submittedName>
        <fullName evidence="2">NB-ARC domain-containing protein</fullName>
    </submittedName>
</protein>
<dbReference type="InterPro" id="IPR027417">
    <property type="entry name" value="P-loop_NTPase"/>
</dbReference>
<accession>A0ABZ1QPM7</accession>
<name>A0ABZ1QPM7_9ACTN</name>
<keyword evidence="3" id="KW-1185">Reference proteome</keyword>
<dbReference type="EMBL" id="CP108038">
    <property type="protein sequence ID" value="WUN84659.1"/>
    <property type="molecule type" value="Genomic_DNA"/>
</dbReference>
<evidence type="ECO:0000259" key="1">
    <source>
        <dbReference type="Pfam" id="PF00931"/>
    </source>
</evidence>
<organism evidence="2 3">
    <name type="scientific">Streptomyces bobili</name>
    <dbReference type="NCBI Taxonomy" id="67280"/>
    <lineage>
        <taxon>Bacteria</taxon>
        <taxon>Bacillati</taxon>
        <taxon>Actinomycetota</taxon>
        <taxon>Actinomycetes</taxon>
        <taxon>Kitasatosporales</taxon>
        <taxon>Streptomycetaceae</taxon>
        <taxon>Streptomyces</taxon>
    </lineage>
</organism>
<evidence type="ECO:0000313" key="3">
    <source>
        <dbReference type="Proteomes" id="UP001432071"/>
    </source>
</evidence>
<dbReference type="Proteomes" id="UP001432071">
    <property type="component" value="Chromosome"/>
</dbReference>
<dbReference type="InterPro" id="IPR002182">
    <property type="entry name" value="NB-ARC"/>
</dbReference>
<feature type="domain" description="NB-ARC" evidence="1">
    <location>
        <begin position="205"/>
        <end position="352"/>
    </location>
</feature>
<evidence type="ECO:0000313" key="2">
    <source>
        <dbReference type="EMBL" id="WUN84659.1"/>
    </source>
</evidence>
<dbReference type="GeneID" id="93759365"/>
<proteinExistence type="predicted"/>
<dbReference type="Gene3D" id="3.40.50.300">
    <property type="entry name" value="P-loop containing nucleotide triphosphate hydrolases"/>
    <property type="match status" value="1"/>
</dbReference>
<dbReference type="Pfam" id="PF00931">
    <property type="entry name" value="NB-ARC"/>
    <property type="match status" value="1"/>
</dbReference>
<reference evidence="2" key="1">
    <citation type="submission" date="2022-10" db="EMBL/GenBank/DDBJ databases">
        <title>The complete genomes of actinobacterial strains from the NBC collection.</title>
        <authorList>
            <person name="Joergensen T.S."/>
            <person name="Alvarez Arevalo M."/>
            <person name="Sterndorff E.B."/>
            <person name="Faurdal D."/>
            <person name="Vuksanovic O."/>
            <person name="Mourched A.-S."/>
            <person name="Charusanti P."/>
            <person name="Shaw S."/>
            <person name="Blin K."/>
            <person name="Weber T."/>
        </authorList>
    </citation>
    <scope>NUCLEOTIDE SEQUENCE</scope>
    <source>
        <strain evidence="2">NBC_00302</strain>
    </source>
</reference>
<dbReference type="SUPFAM" id="SSF52540">
    <property type="entry name" value="P-loop containing nucleoside triphosphate hydrolases"/>
    <property type="match status" value="1"/>
</dbReference>
<dbReference type="PANTHER" id="PTHR22845:SF5">
    <property type="entry name" value="APOPTOTIC PROTEASE-ACTIVATING FACTOR 1"/>
    <property type="match status" value="1"/>
</dbReference>